<feature type="transmembrane region" description="Helical" evidence="1">
    <location>
        <begin position="21"/>
        <end position="38"/>
    </location>
</feature>
<proteinExistence type="predicted"/>
<feature type="transmembrane region" description="Helical" evidence="1">
    <location>
        <begin position="44"/>
        <end position="71"/>
    </location>
</feature>
<dbReference type="EMBL" id="BARU01004373">
    <property type="protein sequence ID" value="GAH19998.1"/>
    <property type="molecule type" value="Genomic_DNA"/>
</dbReference>
<reference evidence="2" key="1">
    <citation type="journal article" date="2014" name="Front. Microbiol.">
        <title>High frequency of phylogenetically diverse reductive dehalogenase-homologous genes in deep subseafloor sedimentary metagenomes.</title>
        <authorList>
            <person name="Kawai M."/>
            <person name="Futagami T."/>
            <person name="Toyoda A."/>
            <person name="Takaki Y."/>
            <person name="Nishi S."/>
            <person name="Hori S."/>
            <person name="Arai W."/>
            <person name="Tsubouchi T."/>
            <person name="Morono Y."/>
            <person name="Uchiyama I."/>
            <person name="Ito T."/>
            <person name="Fujiyama A."/>
            <person name="Inagaki F."/>
            <person name="Takami H."/>
        </authorList>
    </citation>
    <scope>NUCLEOTIDE SEQUENCE</scope>
    <source>
        <strain evidence="2">Expedition CK06-06</strain>
    </source>
</reference>
<keyword evidence="1" id="KW-1133">Transmembrane helix</keyword>
<feature type="transmembrane region" description="Helical" evidence="1">
    <location>
        <begin position="92"/>
        <end position="118"/>
    </location>
</feature>
<dbReference type="AlphaFoldDB" id="X1FGV3"/>
<evidence type="ECO:0000256" key="1">
    <source>
        <dbReference type="SAM" id="Phobius"/>
    </source>
</evidence>
<evidence type="ECO:0008006" key="3">
    <source>
        <dbReference type="Google" id="ProtNLM"/>
    </source>
</evidence>
<gene>
    <name evidence="2" type="ORF">S03H2_08838</name>
</gene>
<keyword evidence="1" id="KW-0812">Transmembrane</keyword>
<evidence type="ECO:0000313" key="2">
    <source>
        <dbReference type="EMBL" id="GAH19998.1"/>
    </source>
</evidence>
<sequence length="150" mass="16484">MSLKILFLDELKGFYKSKVMIILWVGMPLLSLLFHYIVPDTEDIPISSIVALLFSSIGGMLASAMLSTSIASEKVRHVYDLFLIRPVRRTNILLAKFFAVYLCLIIATGISLAIGLIIDQLTIGTLPEYVIDQTIESLSISLAAMAISCS</sequence>
<comment type="caution">
    <text evidence="2">The sequence shown here is derived from an EMBL/GenBank/DDBJ whole genome shotgun (WGS) entry which is preliminary data.</text>
</comment>
<feature type="non-terminal residue" evidence="2">
    <location>
        <position position="150"/>
    </location>
</feature>
<protein>
    <recommendedName>
        <fullName evidence="3">ABC-2 type transporter domain-containing protein</fullName>
    </recommendedName>
</protein>
<accession>X1FGV3</accession>
<keyword evidence="1" id="KW-0472">Membrane</keyword>
<organism evidence="2">
    <name type="scientific">marine sediment metagenome</name>
    <dbReference type="NCBI Taxonomy" id="412755"/>
    <lineage>
        <taxon>unclassified sequences</taxon>
        <taxon>metagenomes</taxon>
        <taxon>ecological metagenomes</taxon>
    </lineage>
</organism>
<name>X1FGV3_9ZZZZ</name>